<dbReference type="Pfam" id="PF00702">
    <property type="entry name" value="Hydrolase"/>
    <property type="match status" value="1"/>
</dbReference>
<dbReference type="InterPro" id="IPR051600">
    <property type="entry name" value="Beta-PGM-like"/>
</dbReference>
<dbReference type="InterPro" id="IPR006439">
    <property type="entry name" value="HAD-SF_hydro_IA"/>
</dbReference>
<keyword evidence="7" id="KW-1185">Reference proteome</keyword>
<dbReference type="PANTHER" id="PTHR46193:SF18">
    <property type="entry name" value="HEXITOL PHOSPHATASE B"/>
    <property type="match status" value="1"/>
</dbReference>
<name>A0A4U1CVJ9_9SPHI</name>
<dbReference type="GO" id="GO:0003824">
    <property type="term" value="F:catalytic activity"/>
    <property type="evidence" value="ECO:0007669"/>
    <property type="project" value="UniProtKB-ARBA"/>
</dbReference>
<dbReference type="GO" id="GO:0046872">
    <property type="term" value="F:metal ion binding"/>
    <property type="evidence" value="ECO:0007669"/>
    <property type="project" value="UniProtKB-KW"/>
</dbReference>
<dbReference type="CDD" id="cd07505">
    <property type="entry name" value="HAD_BPGM-like"/>
    <property type="match status" value="1"/>
</dbReference>
<dbReference type="Gene3D" id="3.40.50.1000">
    <property type="entry name" value="HAD superfamily/HAD-like"/>
    <property type="match status" value="1"/>
</dbReference>
<sequence>MLKPKAFLFDLNGTMIDDMEYHARAWYSILNEDLNAGLSYADVKKEMYGKNRELLHRIFGSEHFTSEREDELSLEKERRYQKEYAASLALINGLPDFLKKAKANHIKMAIGSAAIPFNINFVLDGLQIRDYFETIVSADDVKISKPDPETFVKAAGILGIAPSECIVFEDAPKGVEAAENANMPCVVLTTMHEKEEFINYKNIIAFVKDYNDTILETLF</sequence>
<dbReference type="Gene3D" id="1.10.150.240">
    <property type="entry name" value="Putative phosphatase, domain 2"/>
    <property type="match status" value="1"/>
</dbReference>
<dbReference type="OrthoDB" id="9797743at2"/>
<keyword evidence="3" id="KW-0479">Metal-binding</keyword>
<gene>
    <name evidence="6" type="ORF">FA048_01845</name>
</gene>
<evidence type="ECO:0000256" key="5">
    <source>
        <dbReference type="ARBA" id="ARBA00023277"/>
    </source>
</evidence>
<dbReference type="SFLD" id="SFLDS00003">
    <property type="entry name" value="Haloacid_Dehalogenase"/>
    <property type="match status" value="1"/>
</dbReference>
<dbReference type="InterPro" id="IPR023214">
    <property type="entry name" value="HAD_sf"/>
</dbReference>
<comment type="caution">
    <text evidence="6">The sequence shown here is derived from an EMBL/GenBank/DDBJ whole genome shotgun (WGS) entry which is preliminary data.</text>
</comment>
<evidence type="ECO:0000256" key="4">
    <source>
        <dbReference type="ARBA" id="ARBA00022842"/>
    </source>
</evidence>
<comment type="cofactor">
    <cofactor evidence="1">
        <name>Mg(2+)</name>
        <dbReference type="ChEBI" id="CHEBI:18420"/>
    </cofactor>
</comment>
<dbReference type="SFLD" id="SFLDG01129">
    <property type="entry name" value="C1.5:_HAD__Beta-PGM__Phosphata"/>
    <property type="match status" value="1"/>
</dbReference>
<dbReference type="InterPro" id="IPR036412">
    <property type="entry name" value="HAD-like_sf"/>
</dbReference>
<evidence type="ECO:0000256" key="1">
    <source>
        <dbReference type="ARBA" id="ARBA00001946"/>
    </source>
</evidence>
<proteinExistence type="inferred from homology"/>
<evidence type="ECO:0000313" key="6">
    <source>
        <dbReference type="EMBL" id="TKC13261.1"/>
    </source>
</evidence>
<dbReference type="RefSeq" id="WP_136839382.1">
    <property type="nucleotide sequence ID" value="NZ_SWBR01000001.1"/>
</dbReference>
<dbReference type="NCBIfam" id="TIGR01509">
    <property type="entry name" value="HAD-SF-IA-v3"/>
    <property type="match status" value="1"/>
</dbReference>
<dbReference type="PANTHER" id="PTHR46193">
    <property type="entry name" value="6-PHOSPHOGLUCONATE PHOSPHATASE"/>
    <property type="match status" value="1"/>
</dbReference>
<keyword evidence="5" id="KW-0119">Carbohydrate metabolism</keyword>
<protein>
    <submittedName>
        <fullName evidence="6">HAD family phosphatase</fullName>
    </submittedName>
</protein>
<reference evidence="6 7" key="1">
    <citation type="submission" date="2019-04" db="EMBL/GenBank/DDBJ databases">
        <title>Pedobacter sp. RP-3-22 sp. nov., isolated from Arctic soil.</title>
        <authorList>
            <person name="Dahal R.H."/>
            <person name="Kim D.-U."/>
        </authorList>
    </citation>
    <scope>NUCLEOTIDE SEQUENCE [LARGE SCALE GENOMIC DNA]</scope>
    <source>
        <strain evidence="6 7">RP-3-22</strain>
    </source>
</reference>
<dbReference type="InterPro" id="IPR023198">
    <property type="entry name" value="PGP-like_dom2"/>
</dbReference>
<dbReference type="Proteomes" id="UP000309488">
    <property type="component" value="Unassembled WGS sequence"/>
</dbReference>
<dbReference type="SUPFAM" id="SSF56784">
    <property type="entry name" value="HAD-like"/>
    <property type="match status" value="1"/>
</dbReference>
<organism evidence="6 7">
    <name type="scientific">Pedobacter polaris</name>
    <dbReference type="NCBI Taxonomy" id="2571273"/>
    <lineage>
        <taxon>Bacteria</taxon>
        <taxon>Pseudomonadati</taxon>
        <taxon>Bacteroidota</taxon>
        <taxon>Sphingobacteriia</taxon>
        <taxon>Sphingobacteriales</taxon>
        <taxon>Sphingobacteriaceae</taxon>
        <taxon>Pedobacter</taxon>
    </lineage>
</organism>
<evidence type="ECO:0000313" key="7">
    <source>
        <dbReference type="Proteomes" id="UP000309488"/>
    </source>
</evidence>
<dbReference type="AlphaFoldDB" id="A0A4U1CVJ9"/>
<comment type="similarity">
    <text evidence="2">Belongs to the HAD-like hydrolase superfamily. CbbY/CbbZ/Gph/YieH family.</text>
</comment>
<keyword evidence="4" id="KW-0460">Magnesium</keyword>
<dbReference type="EMBL" id="SWBR01000001">
    <property type="protein sequence ID" value="TKC13261.1"/>
    <property type="molecule type" value="Genomic_DNA"/>
</dbReference>
<evidence type="ECO:0000256" key="3">
    <source>
        <dbReference type="ARBA" id="ARBA00022723"/>
    </source>
</evidence>
<evidence type="ECO:0000256" key="2">
    <source>
        <dbReference type="ARBA" id="ARBA00006171"/>
    </source>
</evidence>
<accession>A0A4U1CVJ9</accession>